<dbReference type="Proteomes" id="UP001381693">
    <property type="component" value="Unassembled WGS sequence"/>
</dbReference>
<comment type="caution">
    <text evidence="1">The sequence shown here is derived from an EMBL/GenBank/DDBJ whole genome shotgun (WGS) entry which is preliminary data.</text>
</comment>
<dbReference type="EMBL" id="JAXCGZ010009930">
    <property type="protein sequence ID" value="KAK7075993.1"/>
    <property type="molecule type" value="Genomic_DNA"/>
</dbReference>
<evidence type="ECO:0000313" key="2">
    <source>
        <dbReference type="Proteomes" id="UP001381693"/>
    </source>
</evidence>
<proteinExistence type="predicted"/>
<organism evidence="1 2">
    <name type="scientific">Halocaridina rubra</name>
    <name type="common">Hawaiian red shrimp</name>
    <dbReference type="NCBI Taxonomy" id="373956"/>
    <lineage>
        <taxon>Eukaryota</taxon>
        <taxon>Metazoa</taxon>
        <taxon>Ecdysozoa</taxon>
        <taxon>Arthropoda</taxon>
        <taxon>Crustacea</taxon>
        <taxon>Multicrustacea</taxon>
        <taxon>Malacostraca</taxon>
        <taxon>Eumalacostraca</taxon>
        <taxon>Eucarida</taxon>
        <taxon>Decapoda</taxon>
        <taxon>Pleocyemata</taxon>
        <taxon>Caridea</taxon>
        <taxon>Atyoidea</taxon>
        <taxon>Atyidae</taxon>
        <taxon>Halocaridina</taxon>
    </lineage>
</organism>
<dbReference type="AlphaFoldDB" id="A0AAN8X7P2"/>
<evidence type="ECO:0000313" key="1">
    <source>
        <dbReference type="EMBL" id="KAK7075993.1"/>
    </source>
</evidence>
<protein>
    <submittedName>
        <fullName evidence="1">Uncharacterized protein</fullName>
    </submittedName>
</protein>
<gene>
    <name evidence="1" type="ORF">SK128_017028</name>
</gene>
<name>A0AAN8X7P2_HALRR</name>
<sequence>MRVRAMILVCPYVSVHKTMLNKLVSSEATKLSWRRPVMLLLLCYAFNNETREMVRHSPGVESLWVEGDTRGNDFSGNWVGRQGLKPRCVVLHSNKERERIIPGSSPICKV</sequence>
<keyword evidence="2" id="KW-1185">Reference proteome</keyword>
<reference evidence="1 2" key="1">
    <citation type="submission" date="2023-11" db="EMBL/GenBank/DDBJ databases">
        <title>Halocaridina rubra genome assembly.</title>
        <authorList>
            <person name="Smith C."/>
        </authorList>
    </citation>
    <scope>NUCLEOTIDE SEQUENCE [LARGE SCALE GENOMIC DNA]</scope>
    <source>
        <strain evidence="1">EP-1</strain>
        <tissue evidence="1">Whole</tissue>
    </source>
</reference>
<accession>A0AAN8X7P2</accession>